<dbReference type="InterPro" id="IPR052925">
    <property type="entry name" value="Phage_Integrase-like_Recomb"/>
</dbReference>
<proteinExistence type="predicted"/>
<keyword evidence="2" id="KW-0233">DNA recombination</keyword>
<dbReference type="GO" id="GO:0003677">
    <property type="term" value="F:DNA binding"/>
    <property type="evidence" value="ECO:0007669"/>
    <property type="project" value="UniProtKB-KW"/>
</dbReference>
<dbReference type="Gene3D" id="1.10.443.10">
    <property type="entry name" value="Intergrase catalytic core"/>
    <property type="match status" value="1"/>
</dbReference>
<dbReference type="InterPro" id="IPR010998">
    <property type="entry name" value="Integrase_recombinase_N"/>
</dbReference>
<evidence type="ECO:0000313" key="4">
    <source>
        <dbReference type="EMBL" id="CAA9364922.1"/>
    </source>
</evidence>
<organism evidence="4">
    <name type="scientific">uncultured Gemmatimonadota bacterium</name>
    <dbReference type="NCBI Taxonomy" id="203437"/>
    <lineage>
        <taxon>Bacteria</taxon>
        <taxon>Pseudomonadati</taxon>
        <taxon>Gemmatimonadota</taxon>
        <taxon>environmental samples</taxon>
    </lineage>
</organism>
<evidence type="ECO:0000256" key="2">
    <source>
        <dbReference type="ARBA" id="ARBA00023172"/>
    </source>
</evidence>
<dbReference type="EMBL" id="CADCTW010000217">
    <property type="protein sequence ID" value="CAA9364922.1"/>
    <property type="molecule type" value="Genomic_DNA"/>
</dbReference>
<protein>
    <recommendedName>
        <fullName evidence="3">Tyr recombinase domain-containing protein</fullName>
    </recommendedName>
</protein>
<keyword evidence="1" id="KW-0238">DNA-binding</keyword>
<dbReference type="GO" id="GO:0006310">
    <property type="term" value="P:DNA recombination"/>
    <property type="evidence" value="ECO:0007669"/>
    <property type="project" value="UniProtKB-KW"/>
</dbReference>
<dbReference type="Pfam" id="PF00589">
    <property type="entry name" value="Phage_integrase"/>
    <property type="match status" value="1"/>
</dbReference>
<dbReference type="Gene3D" id="1.10.150.130">
    <property type="match status" value="1"/>
</dbReference>
<dbReference type="InterPro" id="IPR011010">
    <property type="entry name" value="DNA_brk_join_enz"/>
</dbReference>
<evidence type="ECO:0000259" key="3">
    <source>
        <dbReference type="PROSITE" id="PS51898"/>
    </source>
</evidence>
<feature type="domain" description="Tyr recombinase" evidence="3">
    <location>
        <begin position="122"/>
        <end position="318"/>
    </location>
</feature>
<reference evidence="4" key="1">
    <citation type="submission" date="2020-02" db="EMBL/GenBank/DDBJ databases">
        <authorList>
            <person name="Meier V. D."/>
        </authorList>
    </citation>
    <scope>NUCLEOTIDE SEQUENCE</scope>
    <source>
        <strain evidence="4">AVDCRST_MAG68</strain>
    </source>
</reference>
<dbReference type="InterPro" id="IPR013762">
    <property type="entry name" value="Integrase-like_cat_sf"/>
</dbReference>
<dbReference type="GO" id="GO:0015074">
    <property type="term" value="P:DNA integration"/>
    <property type="evidence" value="ECO:0007669"/>
    <property type="project" value="InterPro"/>
</dbReference>
<dbReference type="AlphaFoldDB" id="A0A6J4MP96"/>
<name>A0A6J4MP96_9BACT</name>
<dbReference type="PANTHER" id="PTHR34605">
    <property type="entry name" value="PHAGE_INTEGRASE DOMAIN-CONTAINING PROTEIN"/>
    <property type="match status" value="1"/>
</dbReference>
<dbReference type="SUPFAM" id="SSF56349">
    <property type="entry name" value="DNA breaking-rejoining enzymes"/>
    <property type="match status" value="1"/>
</dbReference>
<accession>A0A6J4MP96</accession>
<dbReference type="SUPFAM" id="SSF47823">
    <property type="entry name" value="lambda integrase-like, N-terminal domain"/>
    <property type="match status" value="1"/>
</dbReference>
<gene>
    <name evidence="4" type="ORF">AVDCRST_MAG68-5094</name>
</gene>
<evidence type="ECO:0000256" key="1">
    <source>
        <dbReference type="ARBA" id="ARBA00023125"/>
    </source>
</evidence>
<sequence length="321" mass="35079">MSVAREVDRGGADFAVSAATQAHLDEAVPENTRRAYRWAWGRFTVWCQEVGRTALPCSAETLVEHVTHLRALGAKPATIDQAIGVILAEHNRVDAVLPRTKAARDSLRGYRRQLAEEGWTPKQATPFTEDSLRQTIAALDPATLRGRRDHLLLVFGFEMMARRSELAALAMADVVDGPEGLEVRVRWSKTDKQSQGRVVALPAQKDAALDPVRLFRAWRAERGDEGPLLCHLDLNGRVGGRLTGAGVNHAVRAAVKRAGLPDPDTYTAHSLRAGGLTDALRRGVLLGIAARHGGWDPESPTVLRYARAADRWRDNAMAGAF</sequence>
<dbReference type="PROSITE" id="PS51898">
    <property type="entry name" value="TYR_RECOMBINASE"/>
    <property type="match status" value="1"/>
</dbReference>
<dbReference type="InterPro" id="IPR002104">
    <property type="entry name" value="Integrase_catalytic"/>
</dbReference>
<dbReference type="PANTHER" id="PTHR34605:SF4">
    <property type="entry name" value="DNA ADENINE METHYLTRANSFERASE"/>
    <property type="match status" value="1"/>
</dbReference>